<reference evidence="1" key="1">
    <citation type="submission" date="2020-06" db="EMBL/GenBank/DDBJ databases">
        <authorList>
            <person name="Li T."/>
            <person name="Hu X."/>
            <person name="Zhang T."/>
            <person name="Song X."/>
            <person name="Zhang H."/>
            <person name="Dai N."/>
            <person name="Sheng W."/>
            <person name="Hou X."/>
            <person name="Wei L."/>
        </authorList>
    </citation>
    <scope>NUCLEOTIDE SEQUENCE</scope>
    <source>
        <strain evidence="1">K16</strain>
        <tissue evidence="1">Leaf</tissue>
    </source>
</reference>
<proteinExistence type="predicted"/>
<protein>
    <submittedName>
        <fullName evidence="1">Uncharacterized protein</fullName>
    </submittedName>
</protein>
<dbReference type="PANTHER" id="PTHR35702:SF2">
    <property type="match status" value="1"/>
</dbReference>
<organism evidence="1 2">
    <name type="scientific">Sesamum angolense</name>
    <dbReference type="NCBI Taxonomy" id="2727404"/>
    <lineage>
        <taxon>Eukaryota</taxon>
        <taxon>Viridiplantae</taxon>
        <taxon>Streptophyta</taxon>
        <taxon>Embryophyta</taxon>
        <taxon>Tracheophyta</taxon>
        <taxon>Spermatophyta</taxon>
        <taxon>Magnoliopsida</taxon>
        <taxon>eudicotyledons</taxon>
        <taxon>Gunneridae</taxon>
        <taxon>Pentapetalae</taxon>
        <taxon>asterids</taxon>
        <taxon>lamiids</taxon>
        <taxon>Lamiales</taxon>
        <taxon>Pedaliaceae</taxon>
        <taxon>Sesamum</taxon>
    </lineage>
</organism>
<evidence type="ECO:0000313" key="1">
    <source>
        <dbReference type="EMBL" id="KAK4407898.1"/>
    </source>
</evidence>
<reference evidence="1" key="2">
    <citation type="journal article" date="2024" name="Plant">
        <title>Genomic evolution and insights into agronomic trait innovations of Sesamum species.</title>
        <authorList>
            <person name="Miao H."/>
            <person name="Wang L."/>
            <person name="Qu L."/>
            <person name="Liu H."/>
            <person name="Sun Y."/>
            <person name="Le M."/>
            <person name="Wang Q."/>
            <person name="Wei S."/>
            <person name="Zheng Y."/>
            <person name="Lin W."/>
            <person name="Duan Y."/>
            <person name="Cao H."/>
            <person name="Xiong S."/>
            <person name="Wang X."/>
            <person name="Wei L."/>
            <person name="Li C."/>
            <person name="Ma Q."/>
            <person name="Ju M."/>
            <person name="Zhao R."/>
            <person name="Li G."/>
            <person name="Mu C."/>
            <person name="Tian Q."/>
            <person name="Mei H."/>
            <person name="Zhang T."/>
            <person name="Gao T."/>
            <person name="Zhang H."/>
        </authorList>
    </citation>
    <scope>NUCLEOTIDE SEQUENCE</scope>
    <source>
        <strain evidence="1">K16</strain>
    </source>
</reference>
<accession>A0AAE2C3R7</accession>
<evidence type="ECO:0000313" key="2">
    <source>
        <dbReference type="Proteomes" id="UP001289374"/>
    </source>
</evidence>
<dbReference type="EMBL" id="JACGWL010000002">
    <property type="protein sequence ID" value="KAK4407898.1"/>
    <property type="molecule type" value="Genomic_DNA"/>
</dbReference>
<dbReference type="PANTHER" id="PTHR35702">
    <property type="entry name" value="EXPRESSED PROTEIN"/>
    <property type="match status" value="1"/>
</dbReference>
<gene>
    <name evidence="1" type="ORF">Sango_0370800</name>
</gene>
<sequence>MQRISGKNEDAVDLLTGILVLSFLADSLITAEKCRQLRGVEHPSRSRTERFTFTNCFDMRLGTMACLLKELIKLYLYYIRALYVQKARTEAAEKALAENLSKGQDFDHSVAVAREKGKAAARRASRQAKHVMGPMASAGWDLFETTYMGGSAAEAIVRSCGTFVGAYSGGIAGEGKMGGWVLLLGVK</sequence>
<dbReference type="Proteomes" id="UP001289374">
    <property type="component" value="Unassembled WGS sequence"/>
</dbReference>
<comment type="caution">
    <text evidence="1">The sequence shown here is derived from an EMBL/GenBank/DDBJ whole genome shotgun (WGS) entry which is preliminary data.</text>
</comment>
<keyword evidence="2" id="KW-1185">Reference proteome</keyword>
<dbReference type="AlphaFoldDB" id="A0AAE2C3R7"/>
<name>A0AAE2C3R7_9LAMI</name>